<dbReference type="InterPro" id="IPR014919">
    <property type="entry name" value="XisH"/>
</dbReference>
<keyword evidence="2" id="KW-1185">Reference proteome</keyword>
<dbReference type="RefSeq" id="WP_075903892.1">
    <property type="nucleotide sequence ID" value="NZ_MKZS01000001.1"/>
</dbReference>
<dbReference type="Gene3D" id="3.40.1350.10">
    <property type="match status" value="1"/>
</dbReference>
<accession>A0A1U7N890</accession>
<protein>
    <submittedName>
        <fullName evidence="1">Fatty-acid oxidation protein subunit alpha</fullName>
    </submittedName>
</protein>
<dbReference type="CDD" id="cd22366">
    <property type="entry name" value="XisH-like"/>
    <property type="match status" value="1"/>
</dbReference>
<dbReference type="InterPro" id="IPR011335">
    <property type="entry name" value="Restrct_endonuc-II-like"/>
</dbReference>
<organism evidence="1 2">
    <name type="scientific">Moorena bouillonii PNG</name>
    <dbReference type="NCBI Taxonomy" id="568701"/>
    <lineage>
        <taxon>Bacteria</taxon>
        <taxon>Bacillati</taxon>
        <taxon>Cyanobacteriota</taxon>
        <taxon>Cyanophyceae</taxon>
        <taxon>Coleofasciculales</taxon>
        <taxon>Coleofasciculaceae</taxon>
        <taxon>Moorena</taxon>
    </lineage>
</organism>
<proteinExistence type="predicted"/>
<dbReference type="Proteomes" id="UP000186657">
    <property type="component" value="Unassembled WGS sequence"/>
</dbReference>
<dbReference type="EMBL" id="MKZS01000001">
    <property type="protein sequence ID" value="OLT62161.1"/>
    <property type="molecule type" value="Genomic_DNA"/>
</dbReference>
<evidence type="ECO:0000313" key="1">
    <source>
        <dbReference type="EMBL" id="OLT62161.1"/>
    </source>
</evidence>
<dbReference type="Pfam" id="PF08814">
    <property type="entry name" value="XisH"/>
    <property type="match status" value="1"/>
</dbReference>
<comment type="caution">
    <text evidence="1">The sequence shown here is derived from an EMBL/GenBank/DDBJ whole genome shotgun (WGS) entry which is preliminary data.</text>
</comment>
<gene>
    <name evidence="1" type="ORF">BJP37_27230</name>
</gene>
<dbReference type="InterPro" id="IPR011856">
    <property type="entry name" value="tRNA_endonuc-like_dom_sf"/>
</dbReference>
<dbReference type="GO" id="GO:0003676">
    <property type="term" value="F:nucleic acid binding"/>
    <property type="evidence" value="ECO:0007669"/>
    <property type="project" value="InterPro"/>
</dbReference>
<dbReference type="AlphaFoldDB" id="A0A1U7N890"/>
<evidence type="ECO:0000313" key="2">
    <source>
        <dbReference type="Proteomes" id="UP000186657"/>
    </source>
</evidence>
<name>A0A1U7N890_9CYAN</name>
<sequence length="138" mass="15934">MSAKDYFHEAVKGGLIKDGWIITHDPLYLDFDNARIQIDLAGEKLIAAEQGLEKIAVEVKSFIGSSTIYEFYLAVGQCLSYRIALKAQQPERKLYLAVPTYTYEEFFRRPFAQQTIKESQIHLLVYEPNQEVILQWIS</sequence>
<reference evidence="1 2" key="1">
    <citation type="submission" date="2016-10" db="EMBL/GenBank/DDBJ databases">
        <title>Comparative genomics uncovers the prolific and rare metabolic potential of the cyanobacterial genus Moorea.</title>
        <authorList>
            <person name="Leao T."/>
            <person name="Castelao G."/>
            <person name="Korobeynikov A."/>
            <person name="Monroe E.A."/>
            <person name="Podell S."/>
            <person name="Glukhov E."/>
            <person name="Allen E."/>
            <person name="Gerwick W.H."/>
            <person name="Gerwick L."/>
        </authorList>
    </citation>
    <scope>NUCLEOTIDE SEQUENCE [LARGE SCALE GENOMIC DNA]</scope>
    <source>
        <strain evidence="1 2">PNG5-198</strain>
    </source>
</reference>
<dbReference type="SUPFAM" id="SSF52980">
    <property type="entry name" value="Restriction endonuclease-like"/>
    <property type="match status" value="1"/>
</dbReference>